<keyword evidence="3" id="KW-1185">Reference proteome</keyword>
<name>A0A9Q0N0S8_9DIPT</name>
<accession>A0A9Q0N0S8</accession>
<dbReference type="Proteomes" id="UP001151699">
    <property type="component" value="Chromosome X"/>
</dbReference>
<gene>
    <name evidence="2" type="ORF">Bhyg_13037</name>
</gene>
<proteinExistence type="predicted"/>
<protein>
    <recommendedName>
        <fullName evidence="1">Molybdenum cofactor sulfurase middle domain-containing protein</fullName>
    </recommendedName>
</protein>
<reference evidence="2" key="1">
    <citation type="submission" date="2022-07" db="EMBL/GenBank/DDBJ databases">
        <authorList>
            <person name="Trinca V."/>
            <person name="Uliana J.V.C."/>
            <person name="Torres T.T."/>
            <person name="Ward R.J."/>
            <person name="Monesi N."/>
        </authorList>
    </citation>
    <scope>NUCLEOTIDE SEQUENCE</scope>
    <source>
        <strain evidence="2">HSMRA1968</strain>
        <tissue evidence="2">Whole embryos</tissue>
    </source>
</reference>
<sequence length="55" mass="6234">MAITPEGQFITARSQPRLVQIQPRIDGNKMILSAPGMMDHEIDFDRLHNSKPMTV</sequence>
<dbReference type="SUPFAM" id="SSF141673">
    <property type="entry name" value="MOSC N-terminal domain-like"/>
    <property type="match status" value="1"/>
</dbReference>
<feature type="domain" description="Molybdenum cofactor sulfurase middle" evidence="1">
    <location>
        <begin position="1"/>
        <end position="46"/>
    </location>
</feature>
<comment type="caution">
    <text evidence="2">The sequence shown here is derived from an EMBL/GenBank/DDBJ whole genome shotgun (WGS) entry which is preliminary data.</text>
</comment>
<dbReference type="InterPro" id="IPR005303">
    <property type="entry name" value="MOCOS_middle"/>
</dbReference>
<feature type="non-terminal residue" evidence="2">
    <location>
        <position position="55"/>
    </location>
</feature>
<organism evidence="2 3">
    <name type="scientific">Pseudolycoriella hygida</name>
    <dbReference type="NCBI Taxonomy" id="35572"/>
    <lineage>
        <taxon>Eukaryota</taxon>
        <taxon>Metazoa</taxon>
        <taxon>Ecdysozoa</taxon>
        <taxon>Arthropoda</taxon>
        <taxon>Hexapoda</taxon>
        <taxon>Insecta</taxon>
        <taxon>Pterygota</taxon>
        <taxon>Neoptera</taxon>
        <taxon>Endopterygota</taxon>
        <taxon>Diptera</taxon>
        <taxon>Nematocera</taxon>
        <taxon>Sciaroidea</taxon>
        <taxon>Sciaridae</taxon>
        <taxon>Pseudolycoriella</taxon>
    </lineage>
</organism>
<dbReference type="AlphaFoldDB" id="A0A9Q0N0S8"/>
<dbReference type="OrthoDB" id="17255at2759"/>
<evidence type="ECO:0000259" key="1">
    <source>
        <dbReference type="Pfam" id="PF03476"/>
    </source>
</evidence>
<dbReference type="Pfam" id="PF03476">
    <property type="entry name" value="MOSC_N"/>
    <property type="match status" value="1"/>
</dbReference>
<evidence type="ECO:0000313" key="2">
    <source>
        <dbReference type="EMBL" id="KAJ6640287.1"/>
    </source>
</evidence>
<dbReference type="EMBL" id="WJQU01000003">
    <property type="protein sequence ID" value="KAJ6640287.1"/>
    <property type="molecule type" value="Genomic_DNA"/>
</dbReference>
<evidence type="ECO:0000313" key="3">
    <source>
        <dbReference type="Proteomes" id="UP001151699"/>
    </source>
</evidence>